<organism evidence="10 11">
    <name type="scientific">Candidatus Avitreponema avistercoris</name>
    <dbReference type="NCBI Taxonomy" id="2840705"/>
    <lineage>
        <taxon>Bacteria</taxon>
        <taxon>Pseudomonadati</taxon>
        <taxon>Spirochaetota</taxon>
        <taxon>Spirochaetia</taxon>
        <taxon>Spirochaetales</taxon>
        <taxon>Candidatus Avitreponema</taxon>
    </lineage>
</organism>
<dbReference type="SFLD" id="SFLDG01082">
    <property type="entry name" value="B12-binding_domain_containing"/>
    <property type="match status" value="1"/>
</dbReference>
<gene>
    <name evidence="10" type="primary">mtaB</name>
    <name evidence="10" type="ORF">IAA96_03120</name>
</gene>
<dbReference type="InterPro" id="IPR020612">
    <property type="entry name" value="Methylthiotransferase_CS"/>
</dbReference>
<dbReference type="Pfam" id="PF00919">
    <property type="entry name" value="UPF0004"/>
    <property type="match status" value="1"/>
</dbReference>
<keyword evidence="6" id="KW-0408">Iron</keyword>
<dbReference type="GO" id="GO:0035598">
    <property type="term" value="F:tRNA (N(6)-L-threonylcarbamoyladenosine(37)-C(2))-methylthiotransferase activity"/>
    <property type="evidence" value="ECO:0007669"/>
    <property type="project" value="TreeGrafter"/>
</dbReference>
<keyword evidence="5" id="KW-0479">Metal-binding</keyword>
<dbReference type="AlphaFoldDB" id="A0A9D9HH74"/>
<dbReference type="SUPFAM" id="SSF102114">
    <property type="entry name" value="Radical SAM enzymes"/>
    <property type="match status" value="1"/>
</dbReference>
<dbReference type="InterPro" id="IPR058240">
    <property type="entry name" value="rSAM_sf"/>
</dbReference>
<dbReference type="PANTHER" id="PTHR11918:SF45">
    <property type="entry name" value="THREONYLCARBAMOYLADENOSINE TRNA METHYLTHIOTRANSFERASE"/>
    <property type="match status" value="1"/>
</dbReference>
<evidence type="ECO:0000256" key="6">
    <source>
        <dbReference type="ARBA" id="ARBA00023004"/>
    </source>
</evidence>
<dbReference type="CDD" id="cd01335">
    <property type="entry name" value="Radical_SAM"/>
    <property type="match status" value="1"/>
</dbReference>
<dbReference type="Gene3D" id="3.40.50.12160">
    <property type="entry name" value="Methylthiotransferase, N-terminal domain"/>
    <property type="match status" value="1"/>
</dbReference>
<dbReference type="EMBL" id="JADIMS010000050">
    <property type="protein sequence ID" value="MBO8450077.1"/>
    <property type="molecule type" value="Genomic_DNA"/>
</dbReference>
<feature type="domain" description="MTTase N-terminal" evidence="8">
    <location>
        <begin position="6"/>
        <end position="134"/>
    </location>
</feature>
<evidence type="ECO:0000256" key="5">
    <source>
        <dbReference type="ARBA" id="ARBA00022723"/>
    </source>
</evidence>
<comment type="caution">
    <text evidence="10">The sequence shown here is derived from an EMBL/GenBank/DDBJ whole genome shotgun (WGS) entry which is preliminary data.</text>
</comment>
<keyword evidence="4" id="KW-0949">S-adenosyl-L-methionine</keyword>
<dbReference type="PROSITE" id="PS51449">
    <property type="entry name" value="MTTASE_N"/>
    <property type="match status" value="1"/>
</dbReference>
<dbReference type="InterPro" id="IPR038135">
    <property type="entry name" value="Methylthiotransferase_N_sf"/>
</dbReference>
<proteinExistence type="predicted"/>
<dbReference type="InterPro" id="IPR006467">
    <property type="entry name" value="MiaB-like_bact"/>
</dbReference>
<keyword evidence="7" id="KW-0411">Iron-sulfur</keyword>
<dbReference type="PROSITE" id="PS01278">
    <property type="entry name" value="MTTASE_RADICAL"/>
    <property type="match status" value="1"/>
</dbReference>
<dbReference type="Proteomes" id="UP000823616">
    <property type="component" value="Unassembled WGS sequence"/>
</dbReference>
<evidence type="ECO:0000259" key="8">
    <source>
        <dbReference type="PROSITE" id="PS51449"/>
    </source>
</evidence>
<dbReference type="InterPro" id="IPR013848">
    <property type="entry name" value="Methylthiotransferase_N"/>
</dbReference>
<accession>A0A9D9HH74</accession>
<name>A0A9D9HH74_9SPIR</name>
<feature type="domain" description="Radical SAM core" evidence="9">
    <location>
        <begin position="186"/>
        <end position="414"/>
    </location>
</feature>
<dbReference type="SFLD" id="SFLDS00029">
    <property type="entry name" value="Radical_SAM"/>
    <property type="match status" value="1"/>
</dbReference>
<dbReference type="Gene3D" id="3.80.30.20">
    <property type="entry name" value="tm_1862 like domain"/>
    <property type="match status" value="1"/>
</dbReference>
<dbReference type="InterPro" id="IPR007197">
    <property type="entry name" value="rSAM"/>
</dbReference>
<dbReference type="InterPro" id="IPR023404">
    <property type="entry name" value="rSAM_horseshoe"/>
</dbReference>
<dbReference type="PROSITE" id="PS51918">
    <property type="entry name" value="RADICAL_SAM"/>
    <property type="match status" value="1"/>
</dbReference>
<dbReference type="NCBIfam" id="TIGR01579">
    <property type="entry name" value="MiaB-like-C"/>
    <property type="match status" value="1"/>
</dbReference>
<keyword evidence="2" id="KW-0004">4Fe-4S</keyword>
<evidence type="ECO:0000256" key="7">
    <source>
        <dbReference type="ARBA" id="ARBA00023014"/>
    </source>
</evidence>
<evidence type="ECO:0000313" key="11">
    <source>
        <dbReference type="Proteomes" id="UP000823616"/>
    </source>
</evidence>
<reference evidence="10" key="2">
    <citation type="journal article" date="2021" name="PeerJ">
        <title>Extensive microbial diversity within the chicken gut microbiome revealed by metagenomics and culture.</title>
        <authorList>
            <person name="Gilroy R."/>
            <person name="Ravi A."/>
            <person name="Getino M."/>
            <person name="Pursley I."/>
            <person name="Horton D.L."/>
            <person name="Alikhan N.F."/>
            <person name="Baker D."/>
            <person name="Gharbi K."/>
            <person name="Hall N."/>
            <person name="Watson M."/>
            <person name="Adriaenssens E.M."/>
            <person name="Foster-Nyarko E."/>
            <person name="Jarju S."/>
            <person name="Secka A."/>
            <person name="Antonio M."/>
            <person name="Oren A."/>
            <person name="Chaudhuri R.R."/>
            <person name="La Ragione R."/>
            <person name="Hildebrand F."/>
            <person name="Pallen M.J."/>
        </authorList>
    </citation>
    <scope>NUCLEOTIDE SEQUENCE</scope>
    <source>
        <strain evidence="10">B3-4054</strain>
    </source>
</reference>
<evidence type="ECO:0000313" key="10">
    <source>
        <dbReference type="EMBL" id="MBO8450077.1"/>
    </source>
</evidence>
<evidence type="ECO:0000256" key="2">
    <source>
        <dbReference type="ARBA" id="ARBA00022485"/>
    </source>
</evidence>
<comment type="cofactor">
    <cofactor evidence="1">
        <name>[4Fe-4S] cluster</name>
        <dbReference type="ChEBI" id="CHEBI:49883"/>
    </cofactor>
</comment>
<sequence length="444" mass="48119">MTAADFWVRFDTLGCRLNQMETEAAAGRFLAEGFSIASGNPDTLSAGSPETAGKPPVLCVINTCAVTAKAEQKARRLIRLLRKHYPQTAVLVTGCYAQTDRAAISAMDSALIVLPGKRKDILLRLPPVLKAALENGPADPGAAARAVREFCRTEIAAAGPEAPDLSGSAWPAEPADNLSAESARALSFHSRAFVKIQDGCSNRCTFCKTRLARGPSRSVPAETILSRVRALENAGWGEAVLTGVNLRQYRDPGSGADLGGLLRCLLDGTSRIFLRISSLYPESVTPELAGILRAERICPFFHLSVQSGSPSVLQNMGRTYGPDQVREAVRLLREAKTDPFLSCDIITGFPGESGGDFLLTENLCRDLDFAHIHIFPFSPRPGTEAAGMKPCVPQRIARERADRLETLSQDGFARYIRRWSGKRLAGIFQYSGKTKRPEVFTVNA</sequence>
<evidence type="ECO:0000259" key="9">
    <source>
        <dbReference type="PROSITE" id="PS51918"/>
    </source>
</evidence>
<evidence type="ECO:0000256" key="1">
    <source>
        <dbReference type="ARBA" id="ARBA00001966"/>
    </source>
</evidence>
<dbReference type="PANTHER" id="PTHR11918">
    <property type="entry name" value="RADICAL SAM PROTEINS"/>
    <property type="match status" value="1"/>
</dbReference>
<dbReference type="GO" id="GO:0051539">
    <property type="term" value="F:4 iron, 4 sulfur cluster binding"/>
    <property type="evidence" value="ECO:0007669"/>
    <property type="project" value="UniProtKB-KW"/>
</dbReference>
<feature type="non-terminal residue" evidence="10">
    <location>
        <position position="444"/>
    </location>
</feature>
<dbReference type="InterPro" id="IPR006638">
    <property type="entry name" value="Elp3/MiaA/NifB-like_rSAM"/>
</dbReference>
<keyword evidence="3" id="KW-0808">Transferase</keyword>
<dbReference type="SMART" id="SM00729">
    <property type="entry name" value="Elp3"/>
    <property type="match status" value="1"/>
</dbReference>
<evidence type="ECO:0000256" key="3">
    <source>
        <dbReference type="ARBA" id="ARBA00022679"/>
    </source>
</evidence>
<protein>
    <submittedName>
        <fullName evidence="10">tRNA (N(6)-L-threonylcarbamoyladenosine(37)-C(2))-methylthiotransferase MtaB</fullName>
    </submittedName>
</protein>
<evidence type="ECO:0000256" key="4">
    <source>
        <dbReference type="ARBA" id="ARBA00022691"/>
    </source>
</evidence>
<dbReference type="GO" id="GO:0046872">
    <property type="term" value="F:metal ion binding"/>
    <property type="evidence" value="ECO:0007669"/>
    <property type="project" value="UniProtKB-KW"/>
</dbReference>
<dbReference type="Pfam" id="PF04055">
    <property type="entry name" value="Radical_SAM"/>
    <property type="match status" value="1"/>
</dbReference>
<reference evidence="10" key="1">
    <citation type="submission" date="2020-10" db="EMBL/GenBank/DDBJ databases">
        <authorList>
            <person name="Gilroy R."/>
        </authorList>
    </citation>
    <scope>NUCLEOTIDE SEQUENCE</scope>
    <source>
        <strain evidence="10">B3-4054</strain>
    </source>
</reference>